<evidence type="ECO:0000256" key="4">
    <source>
        <dbReference type="ARBA" id="ARBA00022679"/>
    </source>
</evidence>
<organism evidence="10 11">
    <name type="scientific">Spirosoma telluris</name>
    <dbReference type="NCBI Taxonomy" id="2183553"/>
    <lineage>
        <taxon>Bacteria</taxon>
        <taxon>Pseudomonadati</taxon>
        <taxon>Bacteroidota</taxon>
        <taxon>Cytophagia</taxon>
        <taxon>Cytophagales</taxon>
        <taxon>Cytophagaceae</taxon>
        <taxon>Spirosoma</taxon>
    </lineage>
</organism>
<feature type="domain" description="N-acetyltransferase" evidence="9">
    <location>
        <begin position="1"/>
        <end position="145"/>
    </location>
</feature>
<dbReference type="SUPFAM" id="SSF55729">
    <property type="entry name" value="Acyl-CoA N-acyltransferases (Nat)"/>
    <property type="match status" value="1"/>
</dbReference>
<dbReference type="Pfam" id="PF00583">
    <property type="entry name" value="Acetyltransf_1"/>
    <property type="match status" value="1"/>
</dbReference>
<dbReference type="RefSeq" id="WP_111349966.1">
    <property type="nucleotide sequence ID" value="NZ_QLII01000001.1"/>
</dbReference>
<dbReference type="OrthoDB" id="9799096at2"/>
<dbReference type="Proteomes" id="UP000249016">
    <property type="component" value="Unassembled WGS sequence"/>
</dbReference>
<dbReference type="InterPro" id="IPR016181">
    <property type="entry name" value="Acyl_CoA_acyltransferase"/>
</dbReference>
<keyword evidence="6" id="KW-0012">Acyltransferase</keyword>
<dbReference type="PIRSF" id="PIRSF000452">
    <property type="entry name" value="6-N-acetyltransf"/>
    <property type="match status" value="1"/>
</dbReference>
<dbReference type="EC" id="2.3.1.82" evidence="2"/>
<dbReference type="EMBL" id="QLII01000001">
    <property type="protein sequence ID" value="RAI73414.1"/>
    <property type="molecule type" value="Genomic_DNA"/>
</dbReference>
<gene>
    <name evidence="10" type="ORF">HMF3257_01350</name>
</gene>
<dbReference type="InterPro" id="IPR024170">
    <property type="entry name" value="Aminoglycoside_N6-AcTrfrase"/>
</dbReference>
<evidence type="ECO:0000259" key="9">
    <source>
        <dbReference type="PROSITE" id="PS51186"/>
    </source>
</evidence>
<sequence>MEIQQLSENNLHEFVDLVLELWTDCAFEEEYENYKRILRLDNEICYLLKDQGIYIAFIHLTIRTDYVEGATEFPVAYIEALYVKPTYQKLGLGSKLVSAGENWSRQKGCGQLASDTELTNSIAIDFHKNIGFDEVNRIVCFVKKL</sequence>
<evidence type="ECO:0000256" key="2">
    <source>
        <dbReference type="ARBA" id="ARBA00012888"/>
    </source>
</evidence>
<dbReference type="GO" id="GO:0047663">
    <property type="term" value="F:aminoglycoside 6'-N-acetyltransferase activity"/>
    <property type="evidence" value="ECO:0007669"/>
    <property type="project" value="UniProtKB-EC"/>
</dbReference>
<keyword evidence="4 10" id="KW-0808">Transferase</keyword>
<dbReference type="Gene3D" id="3.40.630.30">
    <property type="match status" value="1"/>
</dbReference>
<evidence type="ECO:0000313" key="11">
    <source>
        <dbReference type="Proteomes" id="UP000249016"/>
    </source>
</evidence>
<keyword evidence="11" id="KW-1185">Reference proteome</keyword>
<evidence type="ECO:0000256" key="8">
    <source>
        <dbReference type="ARBA" id="ARBA00048923"/>
    </source>
</evidence>
<comment type="caution">
    <text evidence="10">The sequence shown here is derived from an EMBL/GenBank/DDBJ whole genome shotgun (WGS) entry which is preliminary data.</text>
</comment>
<protein>
    <recommendedName>
        <fullName evidence="3">Aminoglycoside N(6')-acetyltransferase type 1</fullName>
        <ecNumber evidence="2">2.3.1.82</ecNumber>
    </recommendedName>
    <alternativeName>
        <fullName evidence="7">Aminoglycoside resistance protein</fullName>
    </alternativeName>
</protein>
<dbReference type="PROSITE" id="PS51186">
    <property type="entry name" value="GNAT"/>
    <property type="match status" value="1"/>
</dbReference>
<evidence type="ECO:0000313" key="10">
    <source>
        <dbReference type="EMBL" id="RAI73414.1"/>
    </source>
</evidence>
<dbReference type="PANTHER" id="PTHR43072">
    <property type="entry name" value="N-ACETYLTRANSFERASE"/>
    <property type="match status" value="1"/>
</dbReference>
<comment type="subunit">
    <text evidence="1">Homodimer.</text>
</comment>
<dbReference type="CDD" id="cd04301">
    <property type="entry name" value="NAT_SF"/>
    <property type="match status" value="1"/>
</dbReference>
<dbReference type="NCBIfam" id="NF043067">
    <property type="entry name" value="AAC_6p_group_E"/>
    <property type="match status" value="1"/>
</dbReference>
<evidence type="ECO:0000256" key="3">
    <source>
        <dbReference type="ARBA" id="ARBA00017677"/>
    </source>
</evidence>
<evidence type="ECO:0000256" key="5">
    <source>
        <dbReference type="ARBA" id="ARBA00023251"/>
    </source>
</evidence>
<comment type="catalytic activity">
    <reaction evidence="8">
        <text>kanamycin B + acetyl-CoA = N(6')-acetylkanamycin B + CoA + H(+)</text>
        <dbReference type="Rhea" id="RHEA:16449"/>
        <dbReference type="ChEBI" id="CHEBI:15378"/>
        <dbReference type="ChEBI" id="CHEBI:57287"/>
        <dbReference type="ChEBI" id="CHEBI:57288"/>
        <dbReference type="ChEBI" id="CHEBI:58390"/>
        <dbReference type="ChEBI" id="CHEBI:58549"/>
        <dbReference type="EC" id="2.3.1.82"/>
    </reaction>
</comment>
<reference evidence="10 11" key="1">
    <citation type="submission" date="2018-06" db="EMBL/GenBank/DDBJ databases">
        <title>Spirosoma sp. HMF3257 Genome sequencing and assembly.</title>
        <authorList>
            <person name="Kang H."/>
            <person name="Cha I."/>
            <person name="Kim H."/>
            <person name="Kang J."/>
            <person name="Joh K."/>
        </authorList>
    </citation>
    <scope>NUCLEOTIDE SEQUENCE [LARGE SCALE GENOMIC DNA]</scope>
    <source>
        <strain evidence="10 11">HMF3257</strain>
    </source>
</reference>
<dbReference type="InterPro" id="IPR000182">
    <property type="entry name" value="GNAT_dom"/>
</dbReference>
<accession>A0A327NHK3</accession>
<keyword evidence="5" id="KW-0046">Antibiotic resistance</keyword>
<proteinExistence type="predicted"/>
<evidence type="ECO:0000256" key="6">
    <source>
        <dbReference type="ARBA" id="ARBA00023315"/>
    </source>
</evidence>
<dbReference type="GO" id="GO:0046677">
    <property type="term" value="P:response to antibiotic"/>
    <property type="evidence" value="ECO:0007669"/>
    <property type="project" value="UniProtKB-KW"/>
</dbReference>
<dbReference type="AlphaFoldDB" id="A0A327NHK3"/>
<name>A0A327NHK3_9BACT</name>
<evidence type="ECO:0000256" key="1">
    <source>
        <dbReference type="ARBA" id="ARBA00011738"/>
    </source>
</evidence>
<evidence type="ECO:0000256" key="7">
    <source>
        <dbReference type="ARBA" id="ARBA00029660"/>
    </source>
</evidence>